<organism evidence="1 2">
    <name type="scientific">Natranaerovirga pectinivora</name>
    <dbReference type="NCBI Taxonomy" id="682400"/>
    <lineage>
        <taxon>Bacteria</taxon>
        <taxon>Bacillati</taxon>
        <taxon>Bacillota</taxon>
        <taxon>Clostridia</taxon>
        <taxon>Lachnospirales</taxon>
        <taxon>Natranaerovirgaceae</taxon>
        <taxon>Natranaerovirga</taxon>
    </lineage>
</organism>
<accession>A0A4R3MJY3</accession>
<name>A0A4R3MJY3_9FIRM</name>
<protein>
    <recommendedName>
        <fullName evidence="3">Protein kinase-like protein</fullName>
    </recommendedName>
</protein>
<evidence type="ECO:0000313" key="1">
    <source>
        <dbReference type="EMBL" id="TCT14044.1"/>
    </source>
</evidence>
<dbReference type="InterPro" id="IPR011009">
    <property type="entry name" value="Kinase-like_dom_sf"/>
</dbReference>
<comment type="caution">
    <text evidence="1">The sequence shown here is derived from an EMBL/GenBank/DDBJ whole genome shotgun (WGS) entry which is preliminary data.</text>
</comment>
<dbReference type="Proteomes" id="UP000294902">
    <property type="component" value="Unassembled WGS sequence"/>
</dbReference>
<dbReference type="SUPFAM" id="SSF56112">
    <property type="entry name" value="Protein kinase-like (PK-like)"/>
    <property type="match status" value="1"/>
</dbReference>
<sequence length="210" mass="24387">MDTNLKHSLGDITMKQSKISCHNVKNFNAYGVNINGKMFLKKEFDTSEAGIECFNKEKEANFKFGKYPWMSHWIQSGENWFVREYYPKECRLDKIAINLSCKEKEEMAVEVLSIVLDLYKEGYAHRDIHGKNFYYIEGQLKLINYDSIVAYVEGCKPTFENCYDLTGKGLKIPFYIGNMRFSNMHPLSISNILGISLEKALLKLKESSLW</sequence>
<dbReference type="OrthoDB" id="9794575at2"/>
<gene>
    <name evidence="1" type="ORF">EDC18_107113</name>
</gene>
<dbReference type="EMBL" id="SMAL01000007">
    <property type="protein sequence ID" value="TCT14044.1"/>
    <property type="molecule type" value="Genomic_DNA"/>
</dbReference>
<dbReference type="AlphaFoldDB" id="A0A4R3MJY3"/>
<dbReference type="RefSeq" id="WP_132252982.1">
    <property type="nucleotide sequence ID" value="NZ_SMAL01000007.1"/>
</dbReference>
<evidence type="ECO:0000313" key="2">
    <source>
        <dbReference type="Proteomes" id="UP000294902"/>
    </source>
</evidence>
<keyword evidence="2" id="KW-1185">Reference proteome</keyword>
<reference evidence="1 2" key="1">
    <citation type="submission" date="2019-03" db="EMBL/GenBank/DDBJ databases">
        <title>Genomic Encyclopedia of Type Strains, Phase IV (KMG-IV): sequencing the most valuable type-strain genomes for metagenomic binning, comparative biology and taxonomic classification.</title>
        <authorList>
            <person name="Goeker M."/>
        </authorList>
    </citation>
    <scope>NUCLEOTIDE SEQUENCE [LARGE SCALE GENOMIC DNA]</scope>
    <source>
        <strain evidence="1 2">DSM 24629</strain>
    </source>
</reference>
<evidence type="ECO:0008006" key="3">
    <source>
        <dbReference type="Google" id="ProtNLM"/>
    </source>
</evidence>
<proteinExistence type="predicted"/>